<sequence length="206" mass="23636">MPLGIYLDTPQGHKPATLPTHFTLHDFRKLIEKKVGNPEHYDYSLGDVIFRTWNEEAFNRQRSAIHDGITLIVQYPPVIWDKSSSEDGPIWRQATPGLCLDGFCLNIKCLAFEHKVIMNQGIGQFNIITNSTIINSQCPLCQTNIQPITCAFNQCLWRLTGVKKQDNSNTTSPSSITTEWQDSTHQYHRWTDHFTSWSQLTIETKN</sequence>
<name>A0A814BTN9_9BILA</name>
<dbReference type="OrthoDB" id="9987195at2759"/>
<evidence type="ECO:0000313" key="1">
    <source>
        <dbReference type="EMBL" id="CAF0933341.1"/>
    </source>
</evidence>
<accession>A0A814BTN9</accession>
<reference evidence="1" key="1">
    <citation type="submission" date="2021-02" db="EMBL/GenBank/DDBJ databases">
        <authorList>
            <person name="Nowell W R."/>
        </authorList>
    </citation>
    <scope>NUCLEOTIDE SEQUENCE</scope>
</reference>
<dbReference type="Proteomes" id="UP000663832">
    <property type="component" value="Unassembled WGS sequence"/>
</dbReference>
<dbReference type="AlphaFoldDB" id="A0A814BTN9"/>
<evidence type="ECO:0000313" key="2">
    <source>
        <dbReference type="Proteomes" id="UP000663832"/>
    </source>
</evidence>
<comment type="caution">
    <text evidence="1">The sequence shown here is derived from an EMBL/GenBank/DDBJ whole genome shotgun (WGS) entry which is preliminary data.</text>
</comment>
<protein>
    <submittedName>
        <fullName evidence="1">Uncharacterized protein</fullName>
    </submittedName>
</protein>
<gene>
    <name evidence="1" type="ORF">QVE165_LOCUS11227</name>
</gene>
<organism evidence="1 2">
    <name type="scientific">Adineta steineri</name>
    <dbReference type="NCBI Taxonomy" id="433720"/>
    <lineage>
        <taxon>Eukaryota</taxon>
        <taxon>Metazoa</taxon>
        <taxon>Spiralia</taxon>
        <taxon>Gnathifera</taxon>
        <taxon>Rotifera</taxon>
        <taxon>Eurotatoria</taxon>
        <taxon>Bdelloidea</taxon>
        <taxon>Adinetida</taxon>
        <taxon>Adinetidae</taxon>
        <taxon>Adineta</taxon>
    </lineage>
</organism>
<keyword evidence="2" id="KW-1185">Reference proteome</keyword>
<dbReference type="EMBL" id="CAJNOM010000054">
    <property type="protein sequence ID" value="CAF0933341.1"/>
    <property type="molecule type" value="Genomic_DNA"/>
</dbReference>
<proteinExistence type="predicted"/>